<dbReference type="PROSITE" id="PS50011">
    <property type="entry name" value="PROTEIN_KINASE_DOM"/>
    <property type="match status" value="1"/>
</dbReference>
<dbReference type="Pfam" id="PF00069">
    <property type="entry name" value="Pkinase"/>
    <property type="match status" value="1"/>
</dbReference>
<dbReference type="Proteomes" id="UP001359559">
    <property type="component" value="Unassembled WGS sequence"/>
</dbReference>
<dbReference type="GO" id="GO:0005634">
    <property type="term" value="C:nucleus"/>
    <property type="evidence" value="ECO:0007669"/>
    <property type="project" value="TreeGrafter"/>
</dbReference>
<accession>A0AAN9KIN1</accession>
<evidence type="ECO:0000256" key="1">
    <source>
        <dbReference type="ARBA" id="ARBA00006485"/>
    </source>
</evidence>
<dbReference type="InterPro" id="IPR050108">
    <property type="entry name" value="CDK"/>
</dbReference>
<reference evidence="10 11" key="1">
    <citation type="submission" date="2024-01" db="EMBL/GenBank/DDBJ databases">
        <title>The genomes of 5 underutilized Papilionoideae crops provide insights into root nodulation and disease resistance.</title>
        <authorList>
            <person name="Yuan L."/>
        </authorList>
    </citation>
    <scope>NUCLEOTIDE SEQUENCE [LARGE SCALE GENOMIC DNA]</scope>
    <source>
        <strain evidence="10">LY-2023</strain>
        <tissue evidence="10">Leaf</tissue>
    </source>
</reference>
<dbReference type="PROSITE" id="PS00107">
    <property type="entry name" value="PROTEIN_KINASE_ATP"/>
    <property type="match status" value="1"/>
</dbReference>
<dbReference type="InterPro" id="IPR008271">
    <property type="entry name" value="Ser/Thr_kinase_AS"/>
</dbReference>
<dbReference type="InterPro" id="IPR000719">
    <property type="entry name" value="Prot_kinase_dom"/>
</dbReference>
<evidence type="ECO:0000313" key="11">
    <source>
        <dbReference type="Proteomes" id="UP001359559"/>
    </source>
</evidence>
<dbReference type="FunFam" id="1.10.510.10:FF:000043">
    <property type="entry name" value="probable serine/threonine-protein kinase At1g54610"/>
    <property type="match status" value="1"/>
</dbReference>
<dbReference type="FunFam" id="3.30.200.20:FF:000021">
    <property type="entry name" value="probable serine/threonine-protein kinase At1g54610"/>
    <property type="match status" value="1"/>
</dbReference>
<evidence type="ECO:0000256" key="7">
    <source>
        <dbReference type="PROSITE-ProRule" id="PRU10141"/>
    </source>
</evidence>
<keyword evidence="3" id="KW-0808">Transferase</keyword>
<evidence type="ECO:0000256" key="8">
    <source>
        <dbReference type="SAM" id="MobiDB-lite"/>
    </source>
</evidence>
<dbReference type="PANTHER" id="PTHR24056">
    <property type="entry name" value="CELL DIVISION PROTEIN KINASE"/>
    <property type="match status" value="1"/>
</dbReference>
<dbReference type="InterPro" id="IPR011009">
    <property type="entry name" value="Kinase-like_dom_sf"/>
</dbReference>
<feature type="region of interest" description="Disordered" evidence="8">
    <location>
        <begin position="1"/>
        <end position="63"/>
    </location>
</feature>
<dbReference type="GO" id="GO:0032968">
    <property type="term" value="P:positive regulation of transcription elongation by RNA polymerase II"/>
    <property type="evidence" value="ECO:0007669"/>
    <property type="project" value="TreeGrafter"/>
</dbReference>
<dbReference type="Gene3D" id="1.10.510.10">
    <property type="entry name" value="Transferase(Phosphotransferase) domain 1"/>
    <property type="match status" value="1"/>
</dbReference>
<organism evidence="10 11">
    <name type="scientific">Clitoria ternatea</name>
    <name type="common">Butterfly pea</name>
    <dbReference type="NCBI Taxonomy" id="43366"/>
    <lineage>
        <taxon>Eukaryota</taxon>
        <taxon>Viridiplantae</taxon>
        <taxon>Streptophyta</taxon>
        <taxon>Embryophyta</taxon>
        <taxon>Tracheophyta</taxon>
        <taxon>Spermatophyta</taxon>
        <taxon>Magnoliopsida</taxon>
        <taxon>eudicotyledons</taxon>
        <taxon>Gunneridae</taxon>
        <taxon>Pentapetalae</taxon>
        <taxon>rosids</taxon>
        <taxon>fabids</taxon>
        <taxon>Fabales</taxon>
        <taxon>Fabaceae</taxon>
        <taxon>Papilionoideae</taxon>
        <taxon>50 kb inversion clade</taxon>
        <taxon>NPAAA clade</taxon>
        <taxon>indigoferoid/millettioid clade</taxon>
        <taxon>Phaseoleae</taxon>
        <taxon>Clitoria</taxon>
    </lineage>
</organism>
<keyword evidence="11" id="KW-1185">Reference proteome</keyword>
<evidence type="ECO:0000256" key="2">
    <source>
        <dbReference type="ARBA" id="ARBA00022527"/>
    </source>
</evidence>
<dbReference type="CDD" id="cd07840">
    <property type="entry name" value="STKc_CDK9_like"/>
    <property type="match status" value="1"/>
</dbReference>
<sequence>MGCALRTPADSGERRRHDGEADDGGTNVVRVRERKRNPHAGELSGVISAPERRRPPLDSFTAASSQGGWPPWLMAVAGDAIRDWTPRRANTFEKLAKIGQGTYSNVYKARDLVTGKIVALKKVRFDNLEGESVKFMAREILVLRKLNHPNVVKLEGLVTSRISSSFYLVFEYMEHDLSGLAAGLGVKFSEPQVKCYMKQLLSGLEHCHSQGVLHRDIKGSNLLIDNEGILKIADFGLATFYDSKQKHPMTNRVVTLWYRPPELLLGATSYGVGVDLWSAGCILAELLAGKPIMPGRTEVEQLHKIFKLCGSPSDAYWKKYRLPNATLFKPQQPYKRCISEVFMDFPSSSLSLIETLLAIDPDDRGTTSAALNSEFFTTEPYACEPSTLPKYPPTKELDVKLREEEARRQKALSGKANAVDGPRRVRVRERGLTIPAPEANADIQTNLDRWRVVTHANAKSKSEKFPPPHQDGAVGYPLDASNKGTVSFGATETSSASAMFDSKPSGSVKSHAAAARDKERKTEKADSQIASSWKFMRVFKLAKFGHSFDSLFSK</sequence>
<keyword evidence="6 7" id="KW-0067">ATP-binding</keyword>
<feature type="region of interest" description="Disordered" evidence="8">
    <location>
        <begin position="496"/>
        <end position="526"/>
    </location>
</feature>
<feature type="domain" description="Protein kinase" evidence="9">
    <location>
        <begin position="92"/>
        <end position="376"/>
    </location>
</feature>
<dbReference type="PROSITE" id="PS00108">
    <property type="entry name" value="PROTEIN_KINASE_ST"/>
    <property type="match status" value="1"/>
</dbReference>
<dbReference type="PANTHER" id="PTHR24056:SF358">
    <property type="entry name" value="PROTEIN KINASE DOMAIN-CONTAINING PROTEIN"/>
    <property type="match status" value="1"/>
</dbReference>
<protein>
    <recommendedName>
        <fullName evidence="9">Protein kinase domain-containing protein</fullName>
    </recommendedName>
</protein>
<keyword evidence="5" id="KW-0418">Kinase</keyword>
<evidence type="ECO:0000256" key="5">
    <source>
        <dbReference type="ARBA" id="ARBA00022777"/>
    </source>
</evidence>
<evidence type="ECO:0000259" key="9">
    <source>
        <dbReference type="PROSITE" id="PS50011"/>
    </source>
</evidence>
<comment type="similarity">
    <text evidence="1">Belongs to the protein kinase superfamily. CMGC Ser/Thr protein kinase family. CDC2/CDKX subfamily.</text>
</comment>
<evidence type="ECO:0000256" key="3">
    <source>
        <dbReference type="ARBA" id="ARBA00022679"/>
    </source>
</evidence>
<gene>
    <name evidence="10" type="ORF">RJT34_03014</name>
</gene>
<dbReference type="GO" id="GO:0005524">
    <property type="term" value="F:ATP binding"/>
    <property type="evidence" value="ECO:0007669"/>
    <property type="project" value="UniProtKB-UniRule"/>
</dbReference>
<dbReference type="SUPFAM" id="SSF56112">
    <property type="entry name" value="Protein kinase-like (PK-like)"/>
    <property type="match status" value="1"/>
</dbReference>
<dbReference type="EMBL" id="JAYKXN010000001">
    <property type="protein sequence ID" value="KAK7318315.1"/>
    <property type="molecule type" value="Genomic_DNA"/>
</dbReference>
<comment type="caution">
    <text evidence="10">The sequence shown here is derived from an EMBL/GenBank/DDBJ whole genome shotgun (WGS) entry which is preliminary data.</text>
</comment>
<evidence type="ECO:0000313" key="10">
    <source>
        <dbReference type="EMBL" id="KAK7318315.1"/>
    </source>
</evidence>
<dbReference type="GO" id="GO:0008353">
    <property type="term" value="F:RNA polymerase II CTD heptapeptide repeat kinase activity"/>
    <property type="evidence" value="ECO:0007669"/>
    <property type="project" value="TreeGrafter"/>
</dbReference>
<keyword evidence="2" id="KW-0723">Serine/threonine-protein kinase</keyword>
<evidence type="ECO:0000256" key="6">
    <source>
        <dbReference type="ARBA" id="ARBA00022840"/>
    </source>
</evidence>
<feature type="compositionally biased region" description="Basic and acidic residues" evidence="8">
    <location>
        <begin position="514"/>
        <end position="526"/>
    </location>
</feature>
<dbReference type="AlphaFoldDB" id="A0AAN9KIN1"/>
<evidence type="ECO:0000256" key="4">
    <source>
        <dbReference type="ARBA" id="ARBA00022741"/>
    </source>
</evidence>
<dbReference type="Gene3D" id="3.30.200.20">
    <property type="entry name" value="Phosphorylase Kinase, domain 1"/>
    <property type="match status" value="1"/>
</dbReference>
<proteinExistence type="inferred from homology"/>
<dbReference type="GO" id="GO:0000307">
    <property type="term" value="C:cyclin-dependent protein kinase holoenzyme complex"/>
    <property type="evidence" value="ECO:0007669"/>
    <property type="project" value="TreeGrafter"/>
</dbReference>
<dbReference type="SMART" id="SM00220">
    <property type="entry name" value="S_TKc"/>
    <property type="match status" value="1"/>
</dbReference>
<name>A0AAN9KIN1_CLITE</name>
<dbReference type="InterPro" id="IPR017441">
    <property type="entry name" value="Protein_kinase_ATP_BS"/>
</dbReference>
<keyword evidence="4 7" id="KW-0547">Nucleotide-binding</keyword>
<feature type="binding site" evidence="7">
    <location>
        <position position="121"/>
    </location>
    <ligand>
        <name>ATP</name>
        <dbReference type="ChEBI" id="CHEBI:30616"/>
    </ligand>
</feature>